<dbReference type="EMBL" id="NMUH01000008">
    <property type="protein sequence ID" value="MQL68132.1"/>
    <property type="molecule type" value="Genomic_DNA"/>
</dbReference>
<evidence type="ECO:0000313" key="1">
    <source>
        <dbReference type="EMBL" id="MQL68132.1"/>
    </source>
</evidence>
<comment type="caution">
    <text evidence="1">The sequence shown here is derived from an EMBL/GenBank/DDBJ whole genome shotgun (WGS) entry which is preliminary data.</text>
</comment>
<reference evidence="1" key="1">
    <citation type="submission" date="2017-07" db="EMBL/GenBank/DDBJ databases">
        <title>Taro Niue Genome Assembly and Annotation.</title>
        <authorList>
            <person name="Atibalentja N."/>
            <person name="Keating K."/>
            <person name="Fields C.J."/>
        </authorList>
    </citation>
    <scope>NUCLEOTIDE SEQUENCE</scope>
    <source>
        <strain evidence="1">Niue_2</strain>
        <tissue evidence="1">Leaf</tissue>
    </source>
</reference>
<dbReference type="Proteomes" id="UP000652761">
    <property type="component" value="Unassembled WGS sequence"/>
</dbReference>
<organism evidence="1 2">
    <name type="scientific">Colocasia esculenta</name>
    <name type="common">Wild taro</name>
    <name type="synonym">Arum esculentum</name>
    <dbReference type="NCBI Taxonomy" id="4460"/>
    <lineage>
        <taxon>Eukaryota</taxon>
        <taxon>Viridiplantae</taxon>
        <taxon>Streptophyta</taxon>
        <taxon>Embryophyta</taxon>
        <taxon>Tracheophyta</taxon>
        <taxon>Spermatophyta</taxon>
        <taxon>Magnoliopsida</taxon>
        <taxon>Liliopsida</taxon>
        <taxon>Araceae</taxon>
        <taxon>Aroideae</taxon>
        <taxon>Colocasieae</taxon>
        <taxon>Colocasia</taxon>
    </lineage>
</organism>
<gene>
    <name evidence="1" type="ORF">Taro_000397</name>
</gene>
<proteinExistence type="predicted"/>
<evidence type="ECO:0000313" key="2">
    <source>
        <dbReference type="Proteomes" id="UP000652761"/>
    </source>
</evidence>
<accession>A0A843T705</accession>
<name>A0A843T705_COLES</name>
<protein>
    <submittedName>
        <fullName evidence="1">Uncharacterized protein</fullName>
    </submittedName>
</protein>
<keyword evidence="2" id="KW-1185">Reference proteome</keyword>
<dbReference type="AlphaFoldDB" id="A0A843T705"/>
<sequence length="79" mass="9288">MCSNSASSSRKNPRRSFKIRKLHNHTPLMAQLLQLMIHMHKYLEKIGQDENVELAQVQPQNLCGVVYQHKCNNKRKKFI</sequence>